<dbReference type="AlphaFoldDB" id="A0A316TJF0"/>
<name>A0A316TJF0_9ACTN</name>
<gene>
    <name evidence="2" type="ORF">DJ010_08505</name>
</gene>
<feature type="transmembrane region" description="Helical" evidence="1">
    <location>
        <begin position="12"/>
        <end position="33"/>
    </location>
</feature>
<dbReference type="EMBL" id="QGDD01000003">
    <property type="protein sequence ID" value="PWN03155.1"/>
    <property type="molecule type" value="Genomic_DNA"/>
</dbReference>
<comment type="caution">
    <text evidence="2">The sequence shown here is derived from an EMBL/GenBank/DDBJ whole genome shotgun (WGS) entry which is preliminary data.</text>
</comment>
<accession>A0A316TJF0</accession>
<evidence type="ECO:0008006" key="4">
    <source>
        <dbReference type="Google" id="ProtNLM"/>
    </source>
</evidence>
<dbReference type="Proteomes" id="UP000245507">
    <property type="component" value="Unassembled WGS sequence"/>
</dbReference>
<evidence type="ECO:0000313" key="2">
    <source>
        <dbReference type="EMBL" id="PWN03155.1"/>
    </source>
</evidence>
<dbReference type="InterPro" id="IPR025329">
    <property type="entry name" value="DUF4235"/>
</dbReference>
<dbReference type="Pfam" id="PF14019">
    <property type="entry name" value="DUF4235"/>
    <property type="match status" value="1"/>
</dbReference>
<keyword evidence="1" id="KW-0812">Transmembrane</keyword>
<feature type="transmembrane region" description="Helical" evidence="1">
    <location>
        <begin position="58"/>
        <end position="79"/>
    </location>
</feature>
<proteinExistence type="predicted"/>
<keyword evidence="1" id="KW-0472">Membrane</keyword>
<organism evidence="2 3">
    <name type="scientific">Nocardioides silvaticus</name>
    <dbReference type="NCBI Taxonomy" id="2201891"/>
    <lineage>
        <taxon>Bacteria</taxon>
        <taxon>Bacillati</taxon>
        <taxon>Actinomycetota</taxon>
        <taxon>Actinomycetes</taxon>
        <taxon>Propionibacteriales</taxon>
        <taxon>Nocardioidaceae</taxon>
        <taxon>Nocardioides</taxon>
    </lineage>
</organism>
<evidence type="ECO:0000256" key="1">
    <source>
        <dbReference type="SAM" id="Phobius"/>
    </source>
</evidence>
<sequence length="97" mass="10269">MAEQPASKSARILYVPVGLVSSIGGGIIAGQVFKQVWKRATPTHTDDPPSPLQSEYSWGQMLAAAAAQGVVFSLTKAIIQRSGAKAFQRVTGEWPGD</sequence>
<dbReference type="OrthoDB" id="5244650at2"/>
<protein>
    <recommendedName>
        <fullName evidence="4">DUF4235 domain-containing protein</fullName>
    </recommendedName>
</protein>
<evidence type="ECO:0000313" key="3">
    <source>
        <dbReference type="Proteomes" id="UP000245507"/>
    </source>
</evidence>
<keyword evidence="3" id="KW-1185">Reference proteome</keyword>
<dbReference type="RefSeq" id="WP_109693244.1">
    <property type="nucleotide sequence ID" value="NZ_QGDD01000003.1"/>
</dbReference>
<reference evidence="2 3" key="1">
    <citation type="submission" date="2018-05" db="EMBL/GenBank/DDBJ databases">
        <title>Nocardioides silvaticus genome.</title>
        <authorList>
            <person name="Li C."/>
            <person name="Wang G."/>
        </authorList>
    </citation>
    <scope>NUCLEOTIDE SEQUENCE [LARGE SCALE GENOMIC DNA]</scope>
    <source>
        <strain evidence="2 3">CCTCC AB 2018079</strain>
    </source>
</reference>
<keyword evidence="1" id="KW-1133">Transmembrane helix</keyword>